<keyword evidence="5" id="KW-1185">Reference proteome</keyword>
<dbReference type="eggNOG" id="COG1476">
    <property type="taxonomic scope" value="Bacteria"/>
</dbReference>
<name>N6XCD7_9ACTO</name>
<dbReference type="EMBL" id="AQHZ01000005">
    <property type="protein sequence ID" value="ENO18888.1"/>
    <property type="molecule type" value="Genomic_DNA"/>
</dbReference>
<dbReference type="PATRIC" id="fig|888050.3.peg.218"/>
<comment type="caution">
    <text evidence="4">The sequence shown here is derived from an EMBL/GenBank/DDBJ whole genome shotgun (WGS) entry which is preliminary data.</text>
</comment>
<evidence type="ECO:0000256" key="2">
    <source>
        <dbReference type="SAM" id="MobiDB-lite"/>
    </source>
</evidence>
<dbReference type="RefSeq" id="WP_005961849.1">
    <property type="nucleotide sequence ID" value="NZ_CP040505.1"/>
</dbReference>
<dbReference type="AlphaFoldDB" id="N6XCD7"/>
<dbReference type="PANTHER" id="PTHR46558:SF11">
    <property type="entry name" value="HTH-TYPE TRANSCRIPTIONAL REGULATOR XRE"/>
    <property type="match status" value="1"/>
</dbReference>
<reference evidence="4 5" key="1">
    <citation type="submission" date="2013-03" db="EMBL/GenBank/DDBJ databases">
        <title>Reference genome for the Human Microbiome Project.</title>
        <authorList>
            <person name="Aqrawi P."/>
            <person name="Ayvaz T."/>
            <person name="Bess C."/>
            <person name="Blankenburg K."/>
            <person name="Coyle M."/>
            <person name="Deng J."/>
            <person name="Forbes L."/>
            <person name="Fowler G."/>
            <person name="Francisco L."/>
            <person name="Fu Q."/>
            <person name="Gibbs R."/>
            <person name="Gross S."/>
            <person name="Gubbala S."/>
            <person name="Hale W."/>
            <person name="Hemphill L."/>
            <person name="Highlander S."/>
            <person name="Hirani K."/>
            <person name="Jackson L."/>
            <person name="Jakkamsetti A."/>
            <person name="Javaid M."/>
            <person name="Jayaseelan J.C."/>
            <person name="Jiang H."/>
            <person name="Joshi V."/>
            <person name="Korchina V."/>
            <person name="Kovar C."/>
            <person name="Lara F."/>
            <person name="Lee S."/>
            <person name="Liu Y."/>
            <person name="Mata R."/>
            <person name="Mathew T."/>
            <person name="Munidasa M."/>
            <person name="Muzny D."/>
            <person name="Nazareth L."/>
            <person name="Ngo R."/>
            <person name="Nguyen L."/>
            <person name="Nguyen N."/>
            <person name="Okwuonu G."/>
            <person name="Ongeri F."/>
            <person name="Palculict T."/>
            <person name="Patil S."/>
            <person name="Petrosino J."/>
            <person name="Pham C."/>
            <person name="Pham P."/>
            <person name="Pu L.-L."/>
            <person name="Qin X."/>
            <person name="Qu J."/>
            <person name="Reid J."/>
            <person name="Ross M."/>
            <person name="Ruth R."/>
            <person name="Saada N."/>
            <person name="San Lucas F."/>
            <person name="Santibanez J."/>
            <person name="Shang Y."/>
            <person name="Simmons D."/>
            <person name="Song X.-Z."/>
            <person name="Tang L.-Y."/>
            <person name="Thornton R."/>
            <person name="Warren J."/>
            <person name="Weissenberger G."/>
            <person name="Wilczek-Boney K."/>
            <person name="Worley K."/>
            <person name="Youmans B."/>
            <person name="Zhang J."/>
            <person name="Zhang L."/>
            <person name="Zhao Z."/>
            <person name="Zhou C."/>
            <person name="Zhu D."/>
            <person name="Zhu Y."/>
        </authorList>
    </citation>
    <scope>NUCLEOTIDE SEQUENCE [LARGE SCALE GENOMIC DNA]</scope>
    <source>
        <strain evidence="4 5">F0333</strain>
    </source>
</reference>
<protein>
    <recommendedName>
        <fullName evidence="3">HTH cro/C1-type domain-containing protein</fullName>
    </recommendedName>
</protein>
<dbReference type="HOGENOM" id="CLU_959580_0_0_11"/>
<dbReference type="STRING" id="888050.HMPREF9004_0223"/>
<sequence length="299" mass="32768">MSLEARIKNLRKQSGMSQESMGERIGVSRQAITKWENGTGVPDVSNLIAIAELFQVSLDELLSGEKRERKQSDYLFESRTEYDLDGVKDFDINLGGAHTVTMSSYEGEKVQVSLLSNVLRGIQEDYKVKIDDNKRGIDIDLVRLKGASEAQAKEGLTIQILIPQKYAGNIELAVNAGKVQVNGIDSDKVELGGKISEIVVQDNRGVFEIDSNLDMIVRVMSHEGGIEINQVSATSRILLPSGYGFRAVRKGIATSISYECDGKPADNFSKDDAENYIEFNGITSELVIDMPSLASAALQ</sequence>
<dbReference type="OrthoDB" id="9801008at2"/>
<dbReference type="PROSITE" id="PS50943">
    <property type="entry name" value="HTH_CROC1"/>
    <property type="match status" value="1"/>
</dbReference>
<dbReference type="Gene3D" id="1.10.260.40">
    <property type="entry name" value="lambda repressor-like DNA-binding domains"/>
    <property type="match status" value="1"/>
</dbReference>
<evidence type="ECO:0000256" key="1">
    <source>
        <dbReference type="ARBA" id="ARBA00023125"/>
    </source>
</evidence>
<dbReference type="SUPFAM" id="SSF47413">
    <property type="entry name" value="lambda repressor-like DNA-binding domains"/>
    <property type="match status" value="1"/>
</dbReference>
<accession>N6XCD7</accession>
<dbReference type="InterPro" id="IPR010982">
    <property type="entry name" value="Lambda_DNA-bd_dom_sf"/>
</dbReference>
<dbReference type="Proteomes" id="UP000013015">
    <property type="component" value="Unassembled WGS sequence"/>
</dbReference>
<keyword evidence="1" id="KW-0238">DNA-binding</keyword>
<evidence type="ECO:0000313" key="4">
    <source>
        <dbReference type="EMBL" id="ENO18888.1"/>
    </source>
</evidence>
<feature type="domain" description="HTH cro/C1-type" evidence="3">
    <location>
        <begin position="7"/>
        <end position="61"/>
    </location>
</feature>
<evidence type="ECO:0000313" key="5">
    <source>
        <dbReference type="Proteomes" id="UP000013015"/>
    </source>
</evidence>
<evidence type="ECO:0000259" key="3">
    <source>
        <dbReference type="PROSITE" id="PS50943"/>
    </source>
</evidence>
<gene>
    <name evidence="4" type="ORF">HMPREF9004_0223</name>
</gene>
<proteinExistence type="predicted"/>
<feature type="region of interest" description="Disordered" evidence="2">
    <location>
        <begin position="1"/>
        <end position="23"/>
    </location>
</feature>
<dbReference type="GO" id="GO:0003677">
    <property type="term" value="F:DNA binding"/>
    <property type="evidence" value="ECO:0007669"/>
    <property type="project" value="UniProtKB-KW"/>
</dbReference>
<dbReference type="PANTHER" id="PTHR46558">
    <property type="entry name" value="TRACRIPTIONAL REGULATORY PROTEIN-RELATED-RELATED"/>
    <property type="match status" value="1"/>
</dbReference>
<organism evidence="4 5">
    <name type="scientific">Schaalia cardiffensis F0333</name>
    <dbReference type="NCBI Taxonomy" id="888050"/>
    <lineage>
        <taxon>Bacteria</taxon>
        <taxon>Bacillati</taxon>
        <taxon>Actinomycetota</taxon>
        <taxon>Actinomycetes</taxon>
        <taxon>Actinomycetales</taxon>
        <taxon>Actinomycetaceae</taxon>
        <taxon>Schaalia</taxon>
    </lineage>
</organism>
<dbReference type="SMART" id="SM00530">
    <property type="entry name" value="HTH_XRE"/>
    <property type="match status" value="1"/>
</dbReference>
<dbReference type="Pfam" id="PF01381">
    <property type="entry name" value="HTH_3"/>
    <property type="match status" value="1"/>
</dbReference>
<dbReference type="CDD" id="cd00093">
    <property type="entry name" value="HTH_XRE"/>
    <property type="match status" value="1"/>
</dbReference>
<dbReference type="InterPro" id="IPR001387">
    <property type="entry name" value="Cro/C1-type_HTH"/>
</dbReference>